<comment type="caution">
    <text evidence="1">The sequence shown here is derived from an EMBL/GenBank/DDBJ whole genome shotgun (WGS) entry which is preliminary data.</text>
</comment>
<reference evidence="1 2" key="1">
    <citation type="submission" date="2020-08" db="EMBL/GenBank/DDBJ databases">
        <title>Functional genomics of gut bacteria from endangered species of beetles.</title>
        <authorList>
            <person name="Carlos-Shanley C."/>
        </authorList>
    </citation>
    <scope>NUCLEOTIDE SEQUENCE [LARGE SCALE GENOMIC DNA]</scope>
    <source>
        <strain evidence="1 2">S00198</strain>
    </source>
</reference>
<evidence type="ECO:0000313" key="1">
    <source>
        <dbReference type="EMBL" id="MBB6560284.1"/>
    </source>
</evidence>
<dbReference type="AlphaFoldDB" id="A0A7X0PET4"/>
<keyword evidence="2" id="KW-1185">Reference proteome</keyword>
<dbReference type="EMBL" id="JACHLK010000005">
    <property type="protein sequence ID" value="MBB6560284.1"/>
    <property type="molecule type" value="Genomic_DNA"/>
</dbReference>
<dbReference type="RefSeq" id="WP_184858131.1">
    <property type="nucleotide sequence ID" value="NZ_JACHLK010000005.1"/>
</dbReference>
<evidence type="ECO:0000313" key="2">
    <source>
        <dbReference type="Proteomes" id="UP000575083"/>
    </source>
</evidence>
<accession>A0A7X0PET4</accession>
<proteinExistence type="predicted"/>
<protein>
    <submittedName>
        <fullName evidence="1">Uncharacterized protein</fullName>
    </submittedName>
</protein>
<gene>
    <name evidence="1" type="ORF">HNP48_002958</name>
</gene>
<dbReference type="Proteomes" id="UP000575083">
    <property type="component" value="Unassembled WGS sequence"/>
</dbReference>
<sequence length="129" mass="14848">MWFINGKRQVIELKRRAQEKRARRVATRPEPTIIGNCDSWIFIVGKKRVESSPALAGKGSLPDCNRDFIHSLFTDPDPMLMNNLWVSCGSAVHEPGASRMVEQKLFNMHITVEQIPAFYRNWLMPHLKS</sequence>
<organism evidence="1 2">
    <name type="scientific">Acidovorax soli</name>
    <dbReference type="NCBI Taxonomy" id="592050"/>
    <lineage>
        <taxon>Bacteria</taxon>
        <taxon>Pseudomonadati</taxon>
        <taxon>Pseudomonadota</taxon>
        <taxon>Betaproteobacteria</taxon>
        <taxon>Burkholderiales</taxon>
        <taxon>Comamonadaceae</taxon>
        <taxon>Acidovorax</taxon>
    </lineage>
</organism>
<name>A0A7X0PET4_9BURK</name>